<dbReference type="Pfam" id="PF05726">
    <property type="entry name" value="Pirin_C"/>
    <property type="match status" value="1"/>
</dbReference>
<dbReference type="Proteomes" id="UP001146067">
    <property type="component" value="Unassembled WGS sequence"/>
</dbReference>
<dbReference type="InterPro" id="IPR003829">
    <property type="entry name" value="Pirin_N_dom"/>
</dbReference>
<reference evidence="4" key="1">
    <citation type="submission" date="2022-12" db="EMBL/GenBank/DDBJ databases">
        <title>Gycomyces niveus sp.nov.,a novel actinomycete isolated from soil in Shouguan.</title>
        <authorList>
            <person name="Yang X."/>
        </authorList>
    </citation>
    <scope>NUCLEOTIDE SEQUENCE</scope>
    <source>
        <strain evidence="4">NEAU-A15</strain>
    </source>
</reference>
<gene>
    <name evidence="4" type="ORF">O1R50_15145</name>
</gene>
<dbReference type="InterPro" id="IPR016181">
    <property type="entry name" value="Acyl_CoA_acyltransferase"/>
</dbReference>
<keyword evidence="5" id="KW-1185">Reference proteome</keyword>
<name>A0A9X3P8W6_9ACTN</name>
<dbReference type="Gene3D" id="2.60.120.10">
    <property type="entry name" value="Jelly Rolls"/>
    <property type="match status" value="2"/>
</dbReference>
<protein>
    <submittedName>
        <fullName evidence="4">Bifunctional pirin family protein/GNAT family N-acetyltransferase</fullName>
    </submittedName>
</protein>
<dbReference type="EMBL" id="JAPZVP010000011">
    <property type="protein sequence ID" value="MDA1360966.1"/>
    <property type="molecule type" value="Genomic_DNA"/>
</dbReference>
<dbReference type="InterPro" id="IPR012093">
    <property type="entry name" value="Pirin"/>
</dbReference>
<organism evidence="4 5">
    <name type="scientific">Glycomyces luteolus</name>
    <dbReference type="NCBI Taxonomy" id="2670330"/>
    <lineage>
        <taxon>Bacteria</taxon>
        <taxon>Bacillati</taxon>
        <taxon>Actinomycetota</taxon>
        <taxon>Actinomycetes</taxon>
        <taxon>Glycomycetales</taxon>
        <taxon>Glycomycetaceae</taxon>
        <taxon>Glycomyces</taxon>
    </lineage>
</organism>
<dbReference type="Pfam" id="PF02678">
    <property type="entry name" value="Pirin"/>
    <property type="match status" value="1"/>
</dbReference>
<evidence type="ECO:0000313" key="4">
    <source>
        <dbReference type="EMBL" id="MDA1360966.1"/>
    </source>
</evidence>
<dbReference type="InterPro" id="IPR031165">
    <property type="entry name" value="GNAT_YJDJ"/>
</dbReference>
<dbReference type="InterPro" id="IPR008778">
    <property type="entry name" value="Pirin_C_dom"/>
</dbReference>
<dbReference type="SUPFAM" id="SSF55729">
    <property type="entry name" value="Acyl-CoA N-acyltransferases (Nat)"/>
    <property type="match status" value="1"/>
</dbReference>
<dbReference type="PANTHER" id="PTHR13903:SF8">
    <property type="entry name" value="PIRIN"/>
    <property type="match status" value="1"/>
</dbReference>
<dbReference type="Pfam" id="PF14542">
    <property type="entry name" value="Acetyltransf_CG"/>
    <property type="match status" value="1"/>
</dbReference>
<evidence type="ECO:0000256" key="1">
    <source>
        <dbReference type="ARBA" id="ARBA00008416"/>
    </source>
</evidence>
<dbReference type="RefSeq" id="WP_270110928.1">
    <property type="nucleotide sequence ID" value="NZ_JAPZVP010000011.1"/>
</dbReference>
<feature type="domain" description="N-acetyltransferase" evidence="3">
    <location>
        <begin position="336"/>
        <end position="422"/>
    </location>
</feature>
<comment type="similarity">
    <text evidence="1 2">Belongs to the pirin family.</text>
</comment>
<dbReference type="InterPro" id="IPR014710">
    <property type="entry name" value="RmlC-like_jellyroll"/>
</dbReference>
<dbReference type="PANTHER" id="PTHR13903">
    <property type="entry name" value="PIRIN-RELATED"/>
    <property type="match status" value="1"/>
</dbReference>
<dbReference type="CDD" id="cd02247">
    <property type="entry name" value="cupin_pirin_C"/>
    <property type="match status" value="1"/>
</dbReference>
<accession>A0A9X3P8W6</accession>
<evidence type="ECO:0000259" key="3">
    <source>
        <dbReference type="PROSITE" id="PS51729"/>
    </source>
</evidence>
<dbReference type="AlphaFoldDB" id="A0A9X3P8W6"/>
<dbReference type="InterPro" id="IPR011051">
    <property type="entry name" value="RmlC_Cupin_sf"/>
</dbReference>
<dbReference type="CDD" id="cd02909">
    <property type="entry name" value="cupin_pirin_N"/>
    <property type="match status" value="1"/>
</dbReference>
<sequence length="440" mass="47532">MSNVEAAPEAMQCAAEADGATGVEVLTPREVPLGGPRALEVRRTLPQRARTLIGAWCFADHYGPVRVPATGGMDVPPHPHTGLQTVSWLFAGEVEHRDTLGSHAIIRPGELNLMTGGLGIAHSEVSTPDTAVLHGVQLWVALPEADRDAGRDFQHHVPEPVRLDGAEIRVFLGSLAGDTSPVRTYTPLLGAQVDLEPHAAITLDVDAGSEHGLLVDSGEIRLGGTVIRPAELGYLASGVEVLTLSNCSDEPARAILLGGPPFEEEIVMWWNFIGRSHDDIVQAREDWEAGSDRFGTVEGYPGRRLPAPPLPNAVIMPRRNPPARERAEAPGEPVVRRVDAERLYEIAVDGVRAGLTAYRDRGNQRIFYHTEVDKAFARKGLASALVEEALADTRAAGKRTVPVCPYVARFIKKHSEFDDVADPVAAELLQWLEVELASQG</sequence>
<proteinExistence type="inferred from homology"/>
<comment type="caution">
    <text evidence="4">The sequence shown here is derived from an EMBL/GenBank/DDBJ whole genome shotgun (WGS) entry which is preliminary data.</text>
</comment>
<dbReference type="SUPFAM" id="SSF51182">
    <property type="entry name" value="RmlC-like cupins"/>
    <property type="match status" value="1"/>
</dbReference>
<evidence type="ECO:0000256" key="2">
    <source>
        <dbReference type="RuleBase" id="RU003457"/>
    </source>
</evidence>
<evidence type="ECO:0000313" key="5">
    <source>
        <dbReference type="Proteomes" id="UP001146067"/>
    </source>
</evidence>
<dbReference type="Gene3D" id="3.40.630.30">
    <property type="match status" value="1"/>
</dbReference>
<dbReference type="PROSITE" id="PS51729">
    <property type="entry name" value="GNAT_YJDJ"/>
    <property type="match status" value="1"/>
</dbReference>